<reference evidence="1 2" key="1">
    <citation type="submission" date="2018-12" db="EMBL/GenBank/DDBJ databases">
        <title>bacterium Hansschlegelia zhihuaiae S113.</title>
        <authorList>
            <person name="He J."/>
        </authorList>
    </citation>
    <scope>NUCLEOTIDE SEQUENCE [LARGE SCALE GENOMIC DNA]</scope>
    <source>
        <strain evidence="1 2">S 113</strain>
    </source>
</reference>
<dbReference type="AlphaFoldDB" id="A0A4Q0MAF0"/>
<comment type="caution">
    <text evidence="1">The sequence shown here is derived from an EMBL/GenBank/DDBJ whole genome shotgun (WGS) entry which is preliminary data.</text>
</comment>
<sequence length="79" mass="8731">MSRAKRLQAELEKIEAAANEAPRNALCQRLVPPTARQSEHHLVLKLRGGTFGPTVRSTGLPLRNSRTALLLSAYPTSRR</sequence>
<gene>
    <name evidence="1" type="ORF">EK403_17770</name>
</gene>
<evidence type="ECO:0000313" key="2">
    <source>
        <dbReference type="Proteomes" id="UP000289708"/>
    </source>
</evidence>
<dbReference type="OrthoDB" id="7667044at2"/>
<dbReference type="EMBL" id="RYFI01000019">
    <property type="protein sequence ID" value="RXF69973.1"/>
    <property type="molecule type" value="Genomic_DNA"/>
</dbReference>
<organism evidence="1 2">
    <name type="scientific">Hansschlegelia zhihuaiae</name>
    <dbReference type="NCBI Taxonomy" id="405005"/>
    <lineage>
        <taxon>Bacteria</taxon>
        <taxon>Pseudomonadati</taxon>
        <taxon>Pseudomonadota</taxon>
        <taxon>Alphaproteobacteria</taxon>
        <taxon>Hyphomicrobiales</taxon>
        <taxon>Methylopilaceae</taxon>
        <taxon>Hansschlegelia</taxon>
    </lineage>
</organism>
<keyword evidence="2" id="KW-1185">Reference proteome</keyword>
<dbReference type="RefSeq" id="WP_128778803.1">
    <property type="nucleotide sequence ID" value="NZ_RYFI01000019.1"/>
</dbReference>
<protein>
    <submittedName>
        <fullName evidence="1">Uncharacterized protein</fullName>
    </submittedName>
</protein>
<accession>A0A4Q0MAF0</accession>
<name>A0A4Q0MAF0_9HYPH</name>
<dbReference type="Proteomes" id="UP000289708">
    <property type="component" value="Unassembled WGS sequence"/>
</dbReference>
<proteinExistence type="predicted"/>
<evidence type="ECO:0000313" key="1">
    <source>
        <dbReference type="EMBL" id="RXF69973.1"/>
    </source>
</evidence>